<gene>
    <name evidence="4" type="ORF">ALO41_100402</name>
</gene>
<keyword evidence="2" id="KW-0472">Membrane</keyword>
<comment type="caution">
    <text evidence="4">The sequence shown here is derived from an EMBL/GenBank/DDBJ whole genome shotgun (WGS) entry which is preliminary data.</text>
</comment>
<keyword evidence="2" id="KW-1133">Transmembrane helix</keyword>
<feature type="transmembrane region" description="Helical" evidence="2">
    <location>
        <begin position="49"/>
        <end position="70"/>
    </location>
</feature>
<feature type="coiled-coil region" evidence="1">
    <location>
        <begin position="152"/>
        <end position="179"/>
    </location>
</feature>
<dbReference type="InterPro" id="IPR058982">
    <property type="entry name" value="Beta-barrel_AprE"/>
</dbReference>
<name>A0A0Q0F4B7_PSEA0</name>
<organism evidence="4 5">
    <name type="scientific">Pseudomonas amygdali pv. ulmi</name>
    <dbReference type="NCBI Taxonomy" id="251720"/>
    <lineage>
        <taxon>Bacteria</taxon>
        <taxon>Pseudomonadati</taxon>
        <taxon>Pseudomonadota</taxon>
        <taxon>Gammaproteobacteria</taxon>
        <taxon>Pseudomonadales</taxon>
        <taxon>Pseudomonadaceae</taxon>
        <taxon>Pseudomonas</taxon>
        <taxon>Pseudomonas amygdali</taxon>
    </lineage>
</organism>
<dbReference type="PANTHER" id="PTHR30386">
    <property type="entry name" value="MEMBRANE FUSION SUBUNIT OF EMRAB-TOLC MULTIDRUG EFFLUX PUMP"/>
    <property type="match status" value="1"/>
</dbReference>
<keyword evidence="2" id="KW-0812">Transmembrane</keyword>
<evidence type="ECO:0000259" key="3">
    <source>
        <dbReference type="Pfam" id="PF26002"/>
    </source>
</evidence>
<evidence type="ECO:0000256" key="1">
    <source>
        <dbReference type="SAM" id="Coils"/>
    </source>
</evidence>
<sequence length="438" mass="49020">MRGPFAVPVLWNIRLKRWSFMLFRLEALDAQKRSTLGTVLLVSPLSMRLAAAMALLFCISMGLFLTFATYTKRTAASGVLLPETGLIRIYSPQAGVITRLDIVEGQHVTDGAVLMALSSDTQSGEAGGAQRAISLSIKRRQESLSQEIDETLALHLQELEGKKRQVAALETEQQKILAQIDLTRQRLALTKGLAERYANLQRQDYVSRDQLQEKQDAVLDMRLRGEELNRSLLTVRAESARLRAELVELPFNQSKQLADLRRRLAENQDRLIESETKREIFITAPTLGEVTAIAVSNGSRVDSTRPLLSIVPADAKLHAELYLPSRSVGFVRTGDTVMLRYQAYPYQRFGLQPGTVSSISRTALPADEVMTLGNVSEPMREQGPFYRVTVALASQTIDGQGMHERLRSGMQLDADIMQERLPLYEWMLEPLRGIGKRL</sequence>
<dbReference type="EMBL" id="LJRQ01000051">
    <property type="protein sequence ID" value="KPZ17469.1"/>
    <property type="molecule type" value="Genomic_DNA"/>
</dbReference>
<dbReference type="PANTHER" id="PTHR30386:SF28">
    <property type="entry name" value="EXPORTED PROTEIN"/>
    <property type="match status" value="1"/>
</dbReference>
<dbReference type="PRINTS" id="PR01490">
    <property type="entry name" value="RTXTOXIND"/>
</dbReference>
<evidence type="ECO:0000313" key="5">
    <source>
        <dbReference type="Proteomes" id="UP000050266"/>
    </source>
</evidence>
<dbReference type="InterPro" id="IPR050739">
    <property type="entry name" value="MFP"/>
</dbReference>
<dbReference type="PATRIC" id="fig|251720.4.peg.2265"/>
<dbReference type="Gene3D" id="2.40.50.100">
    <property type="match status" value="1"/>
</dbReference>
<feature type="domain" description="AprE-like beta-barrel" evidence="3">
    <location>
        <begin position="318"/>
        <end position="417"/>
    </location>
</feature>
<proteinExistence type="predicted"/>
<dbReference type="Gene3D" id="2.40.30.170">
    <property type="match status" value="1"/>
</dbReference>
<evidence type="ECO:0000313" key="4">
    <source>
        <dbReference type="EMBL" id="KPZ17469.1"/>
    </source>
</evidence>
<dbReference type="Proteomes" id="UP000050266">
    <property type="component" value="Unassembled WGS sequence"/>
</dbReference>
<evidence type="ECO:0000256" key="2">
    <source>
        <dbReference type="SAM" id="Phobius"/>
    </source>
</evidence>
<dbReference type="Pfam" id="PF26002">
    <property type="entry name" value="Beta-barrel_AprE"/>
    <property type="match status" value="1"/>
</dbReference>
<keyword evidence="1" id="KW-0175">Coiled coil</keyword>
<accession>A0A0Q0F4B7</accession>
<dbReference type="AlphaFoldDB" id="A0A0Q0F4B7"/>
<reference evidence="4 5" key="1">
    <citation type="submission" date="2015-09" db="EMBL/GenBank/DDBJ databases">
        <title>Genome announcement of multiple Pseudomonas syringae strains.</title>
        <authorList>
            <person name="Thakur S."/>
            <person name="Wang P.W."/>
            <person name="Gong Y."/>
            <person name="Weir B.S."/>
            <person name="Guttman D.S."/>
        </authorList>
    </citation>
    <scope>NUCLEOTIDE SEQUENCE [LARGE SCALE GENOMIC DNA]</scope>
    <source>
        <strain evidence="4 5">ICMP3962</strain>
    </source>
</reference>
<protein>
    <submittedName>
        <fullName evidence="4">Putative secretion protein</fullName>
    </submittedName>
</protein>